<dbReference type="NCBIfam" id="TIGR00324">
    <property type="entry name" value="endA"/>
    <property type="match status" value="1"/>
</dbReference>
<dbReference type="EC" id="4.6.1.16" evidence="2"/>
<reference evidence="6 7" key="1">
    <citation type="submission" date="2015-04" db="EMBL/GenBank/DDBJ databases">
        <authorList>
            <person name="Syromyatnikov M.Y."/>
            <person name="Popov V.N."/>
        </authorList>
    </citation>
    <scope>NUCLEOTIDE SEQUENCE [LARGE SCALE GENOMIC DNA]</scope>
</reference>
<dbReference type="CDD" id="cd22363">
    <property type="entry name" value="tRNA-intron_lyase_C"/>
    <property type="match status" value="1"/>
</dbReference>
<evidence type="ECO:0000259" key="5">
    <source>
        <dbReference type="Pfam" id="PF02778"/>
    </source>
</evidence>
<dbReference type="GO" id="GO:0000214">
    <property type="term" value="C:tRNA-intron endonuclease complex"/>
    <property type="evidence" value="ECO:0007669"/>
    <property type="project" value="TreeGrafter"/>
</dbReference>
<name>A0A1J1I3R4_9DIPT</name>
<dbReference type="EMBL" id="CVRI01000038">
    <property type="protein sequence ID" value="CRK94236.1"/>
    <property type="molecule type" value="Genomic_DNA"/>
</dbReference>
<organism evidence="6 7">
    <name type="scientific">Clunio marinus</name>
    <dbReference type="NCBI Taxonomy" id="568069"/>
    <lineage>
        <taxon>Eukaryota</taxon>
        <taxon>Metazoa</taxon>
        <taxon>Ecdysozoa</taxon>
        <taxon>Arthropoda</taxon>
        <taxon>Hexapoda</taxon>
        <taxon>Insecta</taxon>
        <taxon>Pterygota</taxon>
        <taxon>Neoptera</taxon>
        <taxon>Endopterygota</taxon>
        <taxon>Diptera</taxon>
        <taxon>Nematocera</taxon>
        <taxon>Chironomoidea</taxon>
        <taxon>Chironomidae</taxon>
        <taxon>Clunio</taxon>
    </lineage>
</organism>
<dbReference type="GO" id="GO:0000213">
    <property type="term" value="F:tRNA-intron lyase activity"/>
    <property type="evidence" value="ECO:0007669"/>
    <property type="project" value="UniProtKB-EC"/>
</dbReference>
<comment type="similarity">
    <text evidence="1">Belongs to the tRNA-intron endonuclease family.</text>
</comment>
<dbReference type="AlphaFoldDB" id="A0A1J1I3R4"/>
<protein>
    <recommendedName>
        <fullName evidence="2">tRNA-intron lyase</fullName>
        <ecNumber evidence="2">4.6.1.16</ecNumber>
    </recommendedName>
</protein>
<evidence type="ECO:0000256" key="1">
    <source>
        <dbReference type="ARBA" id="ARBA00008078"/>
    </source>
</evidence>
<accession>A0A1J1I3R4</accession>
<dbReference type="STRING" id="568069.A0A1J1I3R4"/>
<dbReference type="InterPro" id="IPR006678">
    <property type="entry name" value="tRNA_intron_Endonuc_N"/>
</dbReference>
<proteinExistence type="inferred from homology"/>
<dbReference type="SUPFAM" id="SSF53032">
    <property type="entry name" value="tRNA-intron endonuclease catalytic domain-like"/>
    <property type="match status" value="1"/>
</dbReference>
<comment type="catalytic activity">
    <reaction evidence="3">
        <text>pretRNA = a 3'-half-tRNA molecule with a 5'-OH end + a 5'-half-tRNA molecule with a 2',3'-cyclic phosphate end + an intron with a 2',3'-cyclic phosphate and a 5'-hydroxyl terminus.</text>
        <dbReference type="EC" id="4.6.1.16"/>
    </reaction>
</comment>
<dbReference type="GO" id="GO:0003676">
    <property type="term" value="F:nucleic acid binding"/>
    <property type="evidence" value="ECO:0007669"/>
    <property type="project" value="InterPro"/>
</dbReference>
<dbReference type="InterPro" id="IPR036167">
    <property type="entry name" value="tRNA_intron_Endo_cat-like_sf"/>
</dbReference>
<dbReference type="GO" id="GO:0005737">
    <property type="term" value="C:cytoplasm"/>
    <property type="evidence" value="ECO:0007669"/>
    <property type="project" value="TreeGrafter"/>
</dbReference>
<evidence type="ECO:0000256" key="3">
    <source>
        <dbReference type="ARBA" id="ARBA00034031"/>
    </source>
</evidence>
<dbReference type="InterPro" id="IPR011856">
    <property type="entry name" value="tRNA_endonuc-like_dom_sf"/>
</dbReference>
<evidence type="ECO:0000313" key="6">
    <source>
        <dbReference type="EMBL" id="CRK94236.1"/>
    </source>
</evidence>
<dbReference type="Pfam" id="PF02778">
    <property type="entry name" value="tRNA_int_endo_N"/>
    <property type="match status" value="1"/>
</dbReference>
<keyword evidence="7" id="KW-1185">Reference proteome</keyword>
<dbReference type="GO" id="GO:0000379">
    <property type="term" value="P:tRNA-type intron splice site recognition and cleavage"/>
    <property type="evidence" value="ECO:0007669"/>
    <property type="project" value="TreeGrafter"/>
</dbReference>
<feature type="domain" description="tRNA intron endonuclease N-terminal" evidence="5">
    <location>
        <begin position="26"/>
        <end position="149"/>
    </location>
</feature>
<gene>
    <name evidence="6" type="ORF">CLUMA_CG007751</name>
</gene>
<dbReference type="Proteomes" id="UP000183832">
    <property type="component" value="Unassembled WGS sequence"/>
</dbReference>
<dbReference type="Pfam" id="PF01974">
    <property type="entry name" value="tRNA_int_endo"/>
    <property type="match status" value="1"/>
</dbReference>
<dbReference type="OrthoDB" id="10249562at2759"/>
<feature type="domain" description="tRNA intron endonuclease catalytic" evidence="4">
    <location>
        <begin position="159"/>
        <end position="236"/>
    </location>
</feature>
<evidence type="ECO:0000256" key="2">
    <source>
        <dbReference type="ARBA" id="ARBA00012573"/>
    </source>
</evidence>
<evidence type="ECO:0000313" key="7">
    <source>
        <dbReference type="Proteomes" id="UP000183832"/>
    </source>
</evidence>
<dbReference type="PANTHER" id="PTHR21227">
    <property type="entry name" value="TRNA-SPLICING ENDONUCLEASE SUBUNIT SEN2"/>
    <property type="match status" value="1"/>
</dbReference>
<dbReference type="PANTHER" id="PTHR21227:SF0">
    <property type="entry name" value="TRNA-SPLICING ENDONUCLEASE SUBUNIT SEN2"/>
    <property type="match status" value="1"/>
</dbReference>
<sequence length="270" mass="31430">MLPIKSKTKAKNIDIKPFPIGVSAVGYFTGLDVEIFDNPSIKAIHESGCYGINPKPRQATVYGQEKNITKLTEAEYKRHLDWKKKFGENSSFECDSEMVEVNNETVSDPFNISDTLVLFPEEAFFLHHIIECLKIQDLDNQIIPTKELWRKFCKLKESFVERYVTYLYLKSKNWVIKSGIKFGGHFLLYKHGPHLNHASFIVIVSKEGAKRKSSIEYHTNERVAETTGKNLLYVEVYFPKNVKPEDYLENIDKFQCKELFIHRIEIEKQK</sequence>
<dbReference type="InterPro" id="IPR006676">
    <property type="entry name" value="tRNA_splic"/>
</dbReference>
<dbReference type="InterPro" id="IPR006677">
    <property type="entry name" value="tRNA_intron_Endonuc_cat-like"/>
</dbReference>
<evidence type="ECO:0000259" key="4">
    <source>
        <dbReference type="Pfam" id="PF01974"/>
    </source>
</evidence>
<dbReference type="Gene3D" id="3.40.1350.10">
    <property type="match status" value="1"/>
</dbReference>